<reference evidence="3 4" key="1">
    <citation type="journal article" date="2014" name="Mol. Ecol.">
        <title>Evolution of Synechococcus.</title>
        <authorList>
            <person name="Dvorak P."/>
            <person name="Casamatta D."/>
            <person name="Hasler P."/>
            <person name="Poulickova A."/>
            <person name="Ondrej V."/>
            <person name="Sanges R."/>
        </authorList>
    </citation>
    <scope>NUCLEOTIDE SEQUENCE [LARGE SCALE GENOMIC DNA]</scope>
    <source>
        <strain evidence="3 4">CAUP A 1101</strain>
    </source>
</reference>
<keyword evidence="1" id="KW-0812">Transmembrane</keyword>
<organism evidence="3 4">
    <name type="scientific">Neosynechococcus sphagnicola sy1</name>
    <dbReference type="NCBI Taxonomy" id="1497020"/>
    <lineage>
        <taxon>Bacteria</taxon>
        <taxon>Bacillati</taxon>
        <taxon>Cyanobacteriota</taxon>
        <taxon>Cyanophyceae</taxon>
        <taxon>Neosynechococcales</taxon>
        <taxon>Neosynechococcaceae</taxon>
        <taxon>Neosynechococcus</taxon>
    </lineage>
</organism>
<feature type="domain" description="Potassium channel" evidence="2">
    <location>
        <begin position="142"/>
        <end position="214"/>
    </location>
</feature>
<proteinExistence type="predicted"/>
<dbReference type="AlphaFoldDB" id="A0A098TKH4"/>
<evidence type="ECO:0000313" key="4">
    <source>
        <dbReference type="Proteomes" id="UP000030170"/>
    </source>
</evidence>
<comment type="caution">
    <text evidence="3">The sequence shown here is derived from an EMBL/GenBank/DDBJ whole genome shotgun (WGS) entry which is preliminary data.</text>
</comment>
<evidence type="ECO:0000313" key="3">
    <source>
        <dbReference type="EMBL" id="KGF72789.1"/>
    </source>
</evidence>
<dbReference type="Gene3D" id="1.10.287.70">
    <property type="match status" value="1"/>
</dbReference>
<feature type="transmembrane region" description="Helical" evidence="1">
    <location>
        <begin position="90"/>
        <end position="108"/>
    </location>
</feature>
<feature type="transmembrane region" description="Helical" evidence="1">
    <location>
        <begin position="165"/>
        <end position="185"/>
    </location>
</feature>
<feature type="transmembrane region" description="Helical" evidence="1">
    <location>
        <begin position="128"/>
        <end position="145"/>
    </location>
</feature>
<feature type="transmembrane region" description="Helical" evidence="1">
    <location>
        <begin position="12"/>
        <end position="28"/>
    </location>
</feature>
<gene>
    <name evidence="3" type="ORF">DO97_04705</name>
</gene>
<dbReference type="Pfam" id="PF07885">
    <property type="entry name" value="Ion_trans_2"/>
    <property type="match status" value="1"/>
</dbReference>
<dbReference type="SUPFAM" id="SSF81324">
    <property type="entry name" value="Voltage-gated potassium channels"/>
    <property type="match status" value="1"/>
</dbReference>
<feature type="transmembrane region" description="Helical" evidence="1">
    <location>
        <begin position="62"/>
        <end position="84"/>
    </location>
</feature>
<keyword evidence="4" id="KW-1185">Reference proteome</keyword>
<dbReference type="RefSeq" id="WP_036532830.1">
    <property type="nucleotide sequence ID" value="NZ_JJML01000018.1"/>
</dbReference>
<sequence length="222" mass="24587">MKLLQLAENKYNQLLLTLIATFLAAPFFTNNLITSLLFPLTLSVVLVLIVNRIKPNQAVFRLYLVLAGLSFLLQLLGKLGLIGFNLSNSGVVISSLIFLFLLGIPVRLITQEIFNTPKVGADTLKGGVCVYILIGLFWGELYFTVYYLHPDGFRGVSAFQSLSDLFYFSFTTLTTVGYGDITPAIPITRILSNLEGITGLMYPTIFISRLVSLYSSERDTPP</sequence>
<dbReference type="Proteomes" id="UP000030170">
    <property type="component" value="Unassembled WGS sequence"/>
</dbReference>
<keyword evidence="1" id="KW-0472">Membrane</keyword>
<dbReference type="STRING" id="1497020.DO97_04705"/>
<name>A0A098TKH4_9CYAN</name>
<evidence type="ECO:0000256" key="1">
    <source>
        <dbReference type="SAM" id="Phobius"/>
    </source>
</evidence>
<evidence type="ECO:0000259" key="2">
    <source>
        <dbReference type="Pfam" id="PF07885"/>
    </source>
</evidence>
<accession>A0A098TKH4</accession>
<keyword evidence="1" id="KW-1133">Transmembrane helix</keyword>
<dbReference type="EMBL" id="JJML01000018">
    <property type="protein sequence ID" value="KGF72789.1"/>
    <property type="molecule type" value="Genomic_DNA"/>
</dbReference>
<protein>
    <recommendedName>
        <fullName evidence="2">Potassium channel domain-containing protein</fullName>
    </recommendedName>
</protein>
<dbReference type="InterPro" id="IPR013099">
    <property type="entry name" value="K_chnl_dom"/>
</dbReference>
<dbReference type="OrthoDB" id="9813518at2"/>